<dbReference type="Proteomes" id="UP001217089">
    <property type="component" value="Unassembled WGS sequence"/>
</dbReference>
<name>A0ABQ9FW76_TEGGR</name>
<evidence type="ECO:0000313" key="5">
    <source>
        <dbReference type="EMBL" id="KAJ8319995.1"/>
    </source>
</evidence>
<feature type="non-terminal residue" evidence="5">
    <location>
        <position position="1"/>
    </location>
</feature>
<dbReference type="InterPro" id="IPR005343">
    <property type="entry name" value="Noc2"/>
</dbReference>
<evidence type="ECO:0000256" key="2">
    <source>
        <dbReference type="ARBA" id="ARBA00005907"/>
    </source>
</evidence>
<feature type="compositionally biased region" description="Basic residues" evidence="4">
    <location>
        <begin position="1"/>
        <end position="12"/>
    </location>
</feature>
<evidence type="ECO:0000256" key="4">
    <source>
        <dbReference type="SAM" id="MobiDB-lite"/>
    </source>
</evidence>
<accession>A0ABQ9FW76</accession>
<comment type="subcellular location">
    <subcellularLocation>
        <location evidence="1">Nucleus</location>
    </subcellularLocation>
</comment>
<organism evidence="5 6">
    <name type="scientific">Tegillarca granosa</name>
    <name type="common">Malaysian cockle</name>
    <name type="synonym">Anadara granosa</name>
    <dbReference type="NCBI Taxonomy" id="220873"/>
    <lineage>
        <taxon>Eukaryota</taxon>
        <taxon>Metazoa</taxon>
        <taxon>Spiralia</taxon>
        <taxon>Lophotrochozoa</taxon>
        <taxon>Mollusca</taxon>
        <taxon>Bivalvia</taxon>
        <taxon>Autobranchia</taxon>
        <taxon>Pteriomorphia</taxon>
        <taxon>Arcoida</taxon>
        <taxon>Arcoidea</taxon>
        <taxon>Arcidae</taxon>
        <taxon>Tegillarca</taxon>
    </lineage>
</organism>
<sequence>KKKKETSVVSHKKSLEKLKEQDPDFYKFLQQEDKELLAFDDSGDDYSDDDDDDDDDDDLSERDHGSENKDIQEKETQKKIKKKGEKEKNVKNEGKTKERFMESSSENDDSSDDESEGKFHKLPEKLEVASDDSDYSGDSETEMKTTKTKKQKSRGLLVTNKMVKDWSKSIQMMTELSEPTMINVFLKHIHKLIAYYASFIKLAKILLKKCITLWSTGEETTRVLAFLCINRLVRVMQSTLLEPCLKQMYMAYVKNCKFTSPTTLPLINFMQRSLVEIFAIDFVLAYQYAFIYIRQLAIHLRNAITVKKKVKKVYQ</sequence>
<feature type="compositionally biased region" description="Basic and acidic residues" evidence="4">
    <location>
        <begin position="61"/>
        <end position="101"/>
    </location>
</feature>
<evidence type="ECO:0000256" key="1">
    <source>
        <dbReference type="ARBA" id="ARBA00004123"/>
    </source>
</evidence>
<gene>
    <name evidence="5" type="ORF">KUTeg_001582</name>
</gene>
<feature type="compositionally biased region" description="Acidic residues" evidence="4">
    <location>
        <begin position="41"/>
        <end position="60"/>
    </location>
</feature>
<feature type="compositionally biased region" description="Basic and acidic residues" evidence="4">
    <location>
        <begin position="116"/>
        <end position="128"/>
    </location>
</feature>
<proteinExistence type="inferred from homology"/>
<evidence type="ECO:0000256" key="3">
    <source>
        <dbReference type="ARBA" id="ARBA00023242"/>
    </source>
</evidence>
<reference evidence="5 6" key="1">
    <citation type="submission" date="2022-12" db="EMBL/GenBank/DDBJ databases">
        <title>Chromosome-level genome of Tegillarca granosa.</title>
        <authorList>
            <person name="Kim J."/>
        </authorList>
    </citation>
    <scope>NUCLEOTIDE SEQUENCE [LARGE SCALE GENOMIC DNA]</scope>
    <source>
        <strain evidence="5">Teg-2019</strain>
        <tissue evidence="5">Adductor muscle</tissue>
    </source>
</reference>
<dbReference type="PANTHER" id="PTHR12687:SF4">
    <property type="entry name" value="NUCLEOLAR COMPLEX PROTEIN 2 HOMOLOG"/>
    <property type="match status" value="1"/>
</dbReference>
<feature type="compositionally biased region" description="Basic and acidic residues" evidence="4">
    <location>
        <begin position="13"/>
        <end position="23"/>
    </location>
</feature>
<keyword evidence="6" id="KW-1185">Reference proteome</keyword>
<dbReference type="PANTHER" id="PTHR12687">
    <property type="entry name" value="NUCLEOLAR COMPLEX 2 AND RAD4-RELATED"/>
    <property type="match status" value="1"/>
</dbReference>
<dbReference type="Pfam" id="PF03715">
    <property type="entry name" value="Noc2"/>
    <property type="match status" value="1"/>
</dbReference>
<keyword evidence="3" id="KW-0539">Nucleus</keyword>
<comment type="similarity">
    <text evidence="2">Belongs to the NOC2 family.</text>
</comment>
<evidence type="ECO:0000313" key="6">
    <source>
        <dbReference type="Proteomes" id="UP001217089"/>
    </source>
</evidence>
<protein>
    <recommendedName>
        <fullName evidence="7">Nucleolar complex protein 2 homolog</fullName>
    </recommendedName>
</protein>
<feature type="region of interest" description="Disordered" evidence="4">
    <location>
        <begin position="36"/>
        <end position="151"/>
    </location>
</feature>
<feature type="region of interest" description="Disordered" evidence="4">
    <location>
        <begin position="1"/>
        <end position="23"/>
    </location>
</feature>
<feature type="compositionally biased region" description="Acidic residues" evidence="4">
    <location>
        <begin position="105"/>
        <end position="115"/>
    </location>
</feature>
<comment type="caution">
    <text evidence="5">The sequence shown here is derived from an EMBL/GenBank/DDBJ whole genome shotgun (WGS) entry which is preliminary data.</text>
</comment>
<feature type="compositionally biased region" description="Acidic residues" evidence="4">
    <location>
        <begin position="129"/>
        <end position="140"/>
    </location>
</feature>
<dbReference type="EMBL" id="JARBDR010000141">
    <property type="protein sequence ID" value="KAJ8319995.1"/>
    <property type="molecule type" value="Genomic_DNA"/>
</dbReference>
<evidence type="ECO:0008006" key="7">
    <source>
        <dbReference type="Google" id="ProtNLM"/>
    </source>
</evidence>